<keyword evidence="7" id="KW-1185">Reference proteome</keyword>
<dbReference type="RefSeq" id="WP_012914585.1">
    <property type="nucleotide sequence ID" value="NC_013722.1"/>
</dbReference>
<dbReference type="Proteomes" id="UP000001890">
    <property type="component" value="Chromosome"/>
</dbReference>
<dbReference type="PATRIC" id="fig|29447.3.peg.21"/>
<protein>
    <recommendedName>
        <fullName evidence="8">Protein-S-isoprenylcysteine methyltransferase</fullName>
    </recommendedName>
</protein>
<dbReference type="AlphaFoldDB" id="D2U841"/>
<dbReference type="GeneID" id="57875394"/>
<feature type="transmembrane region" description="Helical" evidence="5">
    <location>
        <begin position="133"/>
        <end position="160"/>
    </location>
</feature>
<dbReference type="PANTHER" id="PTHR43847">
    <property type="entry name" value="BLL3993 PROTEIN"/>
    <property type="match status" value="1"/>
</dbReference>
<accession>D2U841</accession>
<dbReference type="KEGG" id="xal:XALC_0020"/>
<dbReference type="STRING" id="380358.XALC_0020"/>
<feature type="transmembrane region" description="Helical" evidence="5">
    <location>
        <begin position="78"/>
        <end position="99"/>
    </location>
</feature>
<evidence type="ECO:0000313" key="6">
    <source>
        <dbReference type="EMBL" id="CBA14566.1"/>
    </source>
</evidence>
<dbReference type="PANTHER" id="PTHR43847:SF1">
    <property type="entry name" value="BLL3993 PROTEIN"/>
    <property type="match status" value="1"/>
</dbReference>
<gene>
    <name evidence="6" type="ordered locus">XALc_0020</name>
</gene>
<evidence type="ECO:0000256" key="5">
    <source>
        <dbReference type="SAM" id="Phobius"/>
    </source>
</evidence>
<keyword evidence="2 5" id="KW-0812">Transmembrane</keyword>
<evidence type="ECO:0008006" key="8">
    <source>
        <dbReference type="Google" id="ProtNLM"/>
    </source>
</evidence>
<feature type="transmembrane region" description="Helical" evidence="5">
    <location>
        <begin position="48"/>
        <end position="66"/>
    </location>
</feature>
<evidence type="ECO:0000256" key="3">
    <source>
        <dbReference type="ARBA" id="ARBA00022989"/>
    </source>
</evidence>
<proteinExistence type="predicted"/>
<dbReference type="InterPro" id="IPR052527">
    <property type="entry name" value="Metal_cation-efflux_comp"/>
</dbReference>
<dbReference type="eggNOG" id="COG2020">
    <property type="taxonomic scope" value="Bacteria"/>
</dbReference>
<dbReference type="EMBL" id="FP565176">
    <property type="protein sequence ID" value="CBA14566.1"/>
    <property type="molecule type" value="Genomic_DNA"/>
</dbReference>
<reference evidence="6 7" key="1">
    <citation type="journal article" date="2009" name="BMC Genomics">
        <title>The complete genome sequence of Xanthomonas albilineans provides new insights into the reductive genome evolution of the xylem-limited Xanthomonadaceae.</title>
        <authorList>
            <person name="Pieretti I."/>
            <person name="Royer M."/>
            <person name="Barbe V."/>
            <person name="Carrere S."/>
            <person name="Koebnik R."/>
            <person name="Cociancich S."/>
            <person name="Couloux A."/>
            <person name="Darrasse A."/>
            <person name="Gouzy J."/>
            <person name="Jacques M.A."/>
            <person name="Lauber E."/>
            <person name="Manceau C."/>
            <person name="Mangenot S."/>
            <person name="Poussier S."/>
            <person name="Segurens B."/>
            <person name="Szurek B."/>
            <person name="Verdier V."/>
            <person name="Arlat M."/>
            <person name="Rott P."/>
        </authorList>
    </citation>
    <scope>NUCLEOTIDE SEQUENCE [LARGE SCALE GENOMIC DNA]</scope>
    <source>
        <strain evidence="7">GPE PC73 / CFBP 7063</strain>
    </source>
</reference>
<evidence type="ECO:0000256" key="2">
    <source>
        <dbReference type="ARBA" id="ARBA00022692"/>
    </source>
</evidence>
<keyword evidence="3 5" id="KW-1133">Transmembrane helix</keyword>
<evidence type="ECO:0000313" key="7">
    <source>
        <dbReference type="Proteomes" id="UP000001890"/>
    </source>
</evidence>
<sequence>MLTTLQPPDLLFLILGLCWCGCELLLGHRRRAADGGTHDQGTLRLLWRVLYAAVTVAVLLSMLNVWRDAPALRAPARWLGCALLIGGLALRLWAIRVLARWFTVDLTIQHGQRLVGHGPYRYLRHPSYTGALLAFYGLAVGMGNVLSLLAIVLPVTWVFVHRIRIEETMLTEAFPLDYPAYAAHRWRLLPWVW</sequence>
<evidence type="ECO:0000256" key="1">
    <source>
        <dbReference type="ARBA" id="ARBA00004127"/>
    </source>
</evidence>
<evidence type="ECO:0000256" key="4">
    <source>
        <dbReference type="ARBA" id="ARBA00023136"/>
    </source>
</evidence>
<dbReference type="Pfam" id="PF04191">
    <property type="entry name" value="PEMT"/>
    <property type="match status" value="1"/>
</dbReference>
<comment type="subcellular location">
    <subcellularLocation>
        <location evidence="1">Endomembrane system</location>
        <topology evidence="1">Multi-pass membrane protein</topology>
    </subcellularLocation>
</comment>
<dbReference type="InterPro" id="IPR007318">
    <property type="entry name" value="Phopholipid_MeTrfase"/>
</dbReference>
<keyword evidence="4 5" id="KW-0472">Membrane</keyword>
<organism evidence="6 7">
    <name type="scientific">Xanthomonas albilineans (strain GPE PC73 / CFBP 7063)</name>
    <dbReference type="NCBI Taxonomy" id="380358"/>
    <lineage>
        <taxon>Bacteria</taxon>
        <taxon>Pseudomonadati</taxon>
        <taxon>Pseudomonadota</taxon>
        <taxon>Gammaproteobacteria</taxon>
        <taxon>Lysobacterales</taxon>
        <taxon>Lysobacteraceae</taxon>
        <taxon>Xanthomonas</taxon>
    </lineage>
</organism>
<name>D2U841_XANAP</name>
<dbReference type="OrthoDB" id="5293276at2"/>
<dbReference type="GO" id="GO:0012505">
    <property type="term" value="C:endomembrane system"/>
    <property type="evidence" value="ECO:0007669"/>
    <property type="project" value="UniProtKB-SubCell"/>
</dbReference>
<dbReference type="Gene3D" id="1.20.120.1630">
    <property type="match status" value="1"/>
</dbReference>